<dbReference type="InterPro" id="IPR013094">
    <property type="entry name" value="AB_hydrolase_3"/>
</dbReference>
<dbReference type="EMBL" id="JAKEIP010000006">
    <property type="protein sequence ID" value="MCF1592571.1"/>
    <property type="molecule type" value="Genomic_DNA"/>
</dbReference>
<organism evidence="4 5">
    <name type="scientific">Streptomyces muensis</name>
    <dbReference type="NCBI Taxonomy" id="1077944"/>
    <lineage>
        <taxon>Bacteria</taxon>
        <taxon>Bacillati</taxon>
        <taxon>Actinomycetota</taxon>
        <taxon>Actinomycetes</taxon>
        <taxon>Kitasatosporales</taxon>
        <taxon>Streptomycetaceae</taxon>
        <taxon>Streptomyces</taxon>
    </lineage>
</organism>
<proteinExistence type="predicted"/>
<comment type="caution">
    <text evidence="4">The sequence shown here is derived from an EMBL/GenBank/DDBJ whole genome shotgun (WGS) entry which is preliminary data.</text>
</comment>
<protein>
    <submittedName>
        <fullName evidence="4">Alpha/beta hydrolase</fullName>
    </submittedName>
</protein>
<dbReference type="SUPFAM" id="SSF53474">
    <property type="entry name" value="alpha/beta-Hydrolases"/>
    <property type="match status" value="1"/>
</dbReference>
<evidence type="ECO:0000256" key="1">
    <source>
        <dbReference type="ARBA" id="ARBA00022801"/>
    </source>
</evidence>
<sequence length="345" mass="36861">MSDIDTTRPPGSSSVSTRAAGHPPVPPYDPELEAVLAAMHPTISPITLADLPTVRAEDRRMAGEAVQRLAQRGFTLTEVTVDTADGAQLPMTLIQGPHTTPRSPLIYYIHGGGMMLGTRWSSYETFAEWIDRYGAVVATVEYRLAPEHPYPTPQEDCYSGLAWLREHGPEYGLAPDKVLVAGISAGGGLAASVTLMARSRGGPSLAGQLLLGPMLDDRAVTASSRQFTTGLWNSSENATGWRALLGRLAAGEHVPATAAPARNADFTDLPPTYIEVGSAEVFRDECAAYATRIWEAGGQAELHVWAGGFHGFDTHAHTSVAQAALEARYSWMNRTLGFTGVHPSA</sequence>
<keyword evidence="5" id="KW-1185">Reference proteome</keyword>
<accession>A0A9X1THD1</accession>
<evidence type="ECO:0000256" key="2">
    <source>
        <dbReference type="SAM" id="MobiDB-lite"/>
    </source>
</evidence>
<dbReference type="AlphaFoldDB" id="A0A9X1THD1"/>
<keyword evidence="1 4" id="KW-0378">Hydrolase</keyword>
<evidence type="ECO:0000313" key="4">
    <source>
        <dbReference type="EMBL" id="MCF1592571.1"/>
    </source>
</evidence>
<dbReference type="GO" id="GO:0016787">
    <property type="term" value="F:hydrolase activity"/>
    <property type="evidence" value="ECO:0007669"/>
    <property type="project" value="UniProtKB-KW"/>
</dbReference>
<reference evidence="4" key="1">
    <citation type="submission" date="2022-01" db="EMBL/GenBank/DDBJ databases">
        <title>Draft Genome Sequences of Seven Type Strains of the Genus Streptomyces.</title>
        <authorList>
            <person name="Aziz S."/>
            <person name="Coretto E."/>
            <person name="Chronakova A."/>
            <person name="Sproer C."/>
            <person name="Huber K."/>
            <person name="Nouioui I."/>
            <person name="Gross H."/>
        </authorList>
    </citation>
    <scope>NUCLEOTIDE SEQUENCE</scope>
    <source>
        <strain evidence="4">DSM 103493</strain>
    </source>
</reference>
<dbReference type="RefSeq" id="WP_234760881.1">
    <property type="nucleotide sequence ID" value="NZ_JAKEIP010000006.1"/>
</dbReference>
<evidence type="ECO:0000313" key="5">
    <source>
        <dbReference type="Proteomes" id="UP001139384"/>
    </source>
</evidence>
<gene>
    <name evidence="4" type="ORF">L0P92_03170</name>
</gene>
<feature type="domain" description="Alpha/beta hydrolase fold-3" evidence="3">
    <location>
        <begin position="107"/>
        <end position="312"/>
    </location>
</feature>
<dbReference type="Gene3D" id="3.40.50.1820">
    <property type="entry name" value="alpha/beta hydrolase"/>
    <property type="match status" value="1"/>
</dbReference>
<dbReference type="Proteomes" id="UP001139384">
    <property type="component" value="Unassembled WGS sequence"/>
</dbReference>
<name>A0A9X1THD1_STRM4</name>
<dbReference type="InterPro" id="IPR029058">
    <property type="entry name" value="AB_hydrolase_fold"/>
</dbReference>
<dbReference type="PANTHER" id="PTHR48081:SF8">
    <property type="entry name" value="ALPHA_BETA HYDROLASE FOLD-3 DOMAIN-CONTAINING PROTEIN-RELATED"/>
    <property type="match status" value="1"/>
</dbReference>
<dbReference type="InterPro" id="IPR050300">
    <property type="entry name" value="GDXG_lipolytic_enzyme"/>
</dbReference>
<feature type="region of interest" description="Disordered" evidence="2">
    <location>
        <begin position="1"/>
        <end position="29"/>
    </location>
</feature>
<dbReference type="Pfam" id="PF07859">
    <property type="entry name" value="Abhydrolase_3"/>
    <property type="match status" value="1"/>
</dbReference>
<evidence type="ECO:0000259" key="3">
    <source>
        <dbReference type="Pfam" id="PF07859"/>
    </source>
</evidence>
<dbReference type="PANTHER" id="PTHR48081">
    <property type="entry name" value="AB HYDROLASE SUPERFAMILY PROTEIN C4A8.06C"/>
    <property type="match status" value="1"/>
</dbReference>